<dbReference type="InterPro" id="IPR015414">
    <property type="entry name" value="TMEM64"/>
</dbReference>
<evidence type="ECO:0000256" key="3">
    <source>
        <dbReference type="ARBA" id="ARBA00022692"/>
    </source>
</evidence>
<evidence type="ECO:0000256" key="1">
    <source>
        <dbReference type="ARBA" id="ARBA00004651"/>
    </source>
</evidence>
<feature type="transmembrane region" description="Helical" evidence="6">
    <location>
        <begin position="12"/>
        <end position="30"/>
    </location>
</feature>
<feature type="transmembrane region" description="Helical" evidence="6">
    <location>
        <begin position="84"/>
        <end position="105"/>
    </location>
</feature>
<name>A0A1G7QQS3_9LACT</name>
<dbReference type="Pfam" id="PF09335">
    <property type="entry name" value="VTT_dom"/>
    <property type="match status" value="1"/>
</dbReference>
<dbReference type="AlphaFoldDB" id="A0A1G7QQS3"/>
<accession>A0A1G7QQS3</accession>
<dbReference type="PANTHER" id="PTHR12677">
    <property type="entry name" value="GOLGI APPARATUS MEMBRANE PROTEIN TVP38-RELATED"/>
    <property type="match status" value="1"/>
</dbReference>
<sequence>MNAMRKIQLNKWFKIGMVILLTFLSIWLTLNFSTDRVREMIIQSGSSGKWIYILLWVFLPMGFFPVAFLAFVGGMGFGLWMGSFLTFIGAALNLTFMFLISRYLFRQPVQTFLFKRYPKSKGILTTDNQHLKLVLALARIMPIIPYNVENYAFGLTDISLWDYLWISLLCILPGTFIFVNVGDKALEPTDTPFMLSIALMALLVIGTAFLAKFIKKKNPEVADKLEVDEGD</sequence>
<feature type="transmembrane region" description="Helical" evidence="6">
    <location>
        <begin position="50"/>
        <end position="72"/>
    </location>
</feature>
<dbReference type="OrthoDB" id="9812980at2"/>
<feature type="transmembrane region" description="Helical" evidence="6">
    <location>
        <begin position="160"/>
        <end position="181"/>
    </location>
</feature>
<dbReference type="InterPro" id="IPR032816">
    <property type="entry name" value="VTT_dom"/>
</dbReference>
<keyword evidence="2 6" id="KW-1003">Cell membrane</keyword>
<dbReference type="Proteomes" id="UP000199708">
    <property type="component" value="Unassembled WGS sequence"/>
</dbReference>
<evidence type="ECO:0000256" key="5">
    <source>
        <dbReference type="ARBA" id="ARBA00023136"/>
    </source>
</evidence>
<feature type="transmembrane region" description="Helical" evidence="6">
    <location>
        <begin position="193"/>
        <end position="214"/>
    </location>
</feature>
<feature type="domain" description="VTT" evidence="7">
    <location>
        <begin position="64"/>
        <end position="183"/>
    </location>
</feature>
<proteinExistence type="inferred from homology"/>
<dbReference type="STRING" id="120956.SAMN05421791_102163"/>
<organism evidence="8 9">
    <name type="scientific">Facklamia miroungae</name>
    <dbReference type="NCBI Taxonomy" id="120956"/>
    <lineage>
        <taxon>Bacteria</taxon>
        <taxon>Bacillati</taxon>
        <taxon>Bacillota</taxon>
        <taxon>Bacilli</taxon>
        <taxon>Lactobacillales</taxon>
        <taxon>Aerococcaceae</taxon>
        <taxon>Facklamia</taxon>
    </lineage>
</organism>
<dbReference type="PANTHER" id="PTHR12677:SF59">
    <property type="entry name" value="GOLGI APPARATUS MEMBRANE PROTEIN TVP38-RELATED"/>
    <property type="match status" value="1"/>
</dbReference>
<comment type="similarity">
    <text evidence="6">Belongs to the TVP38/TMEM64 family.</text>
</comment>
<evidence type="ECO:0000313" key="8">
    <source>
        <dbReference type="EMBL" id="SDG00229.1"/>
    </source>
</evidence>
<keyword evidence="9" id="KW-1185">Reference proteome</keyword>
<reference evidence="8 9" key="1">
    <citation type="submission" date="2016-10" db="EMBL/GenBank/DDBJ databases">
        <authorList>
            <person name="de Groot N.N."/>
        </authorList>
    </citation>
    <scope>NUCLEOTIDE SEQUENCE [LARGE SCALE GENOMIC DNA]</scope>
    <source>
        <strain evidence="8 9">ATCC BAA-466</strain>
    </source>
</reference>
<evidence type="ECO:0000256" key="6">
    <source>
        <dbReference type="RuleBase" id="RU366058"/>
    </source>
</evidence>
<keyword evidence="4 6" id="KW-1133">Transmembrane helix</keyword>
<evidence type="ECO:0000256" key="4">
    <source>
        <dbReference type="ARBA" id="ARBA00022989"/>
    </source>
</evidence>
<dbReference type="GO" id="GO:0005886">
    <property type="term" value="C:plasma membrane"/>
    <property type="evidence" value="ECO:0007669"/>
    <property type="project" value="UniProtKB-SubCell"/>
</dbReference>
<evidence type="ECO:0000259" key="7">
    <source>
        <dbReference type="Pfam" id="PF09335"/>
    </source>
</evidence>
<gene>
    <name evidence="8" type="ORF">SAMN05421791_102163</name>
</gene>
<protein>
    <recommendedName>
        <fullName evidence="6">TVP38/TMEM64 family membrane protein</fullName>
    </recommendedName>
</protein>
<evidence type="ECO:0000313" key="9">
    <source>
        <dbReference type="Proteomes" id="UP000199708"/>
    </source>
</evidence>
<dbReference type="EMBL" id="FNCK01000002">
    <property type="protein sequence ID" value="SDG00229.1"/>
    <property type="molecule type" value="Genomic_DNA"/>
</dbReference>
<keyword evidence="5 6" id="KW-0472">Membrane</keyword>
<evidence type="ECO:0000256" key="2">
    <source>
        <dbReference type="ARBA" id="ARBA00022475"/>
    </source>
</evidence>
<comment type="subcellular location">
    <subcellularLocation>
        <location evidence="1 6">Cell membrane</location>
        <topology evidence="1 6">Multi-pass membrane protein</topology>
    </subcellularLocation>
</comment>
<keyword evidence="3 6" id="KW-0812">Transmembrane</keyword>